<accession>A0A2B4QB13</accession>
<dbReference type="EMBL" id="LSMT01004959">
    <property type="protein sequence ID" value="PFX02551.1"/>
    <property type="molecule type" value="Genomic_DNA"/>
</dbReference>
<gene>
    <name evidence="2" type="ORF">AWC38_SpisGene25661</name>
</gene>
<dbReference type="PANTHER" id="PTHR34239">
    <property type="entry name" value="APPLE DOMAIN-CONTAINING PROTEIN"/>
    <property type="match status" value="1"/>
</dbReference>
<proteinExistence type="predicted"/>
<keyword evidence="3" id="KW-1185">Reference proteome</keyword>
<feature type="compositionally biased region" description="Basic residues" evidence="1">
    <location>
        <begin position="84"/>
        <end position="93"/>
    </location>
</feature>
<protein>
    <submittedName>
        <fullName evidence="2">Uncharacterized protein</fullName>
    </submittedName>
</protein>
<reference evidence="3" key="1">
    <citation type="journal article" date="2017" name="bioRxiv">
        <title>Comparative analysis of the genomes of Stylophora pistillata and Acropora digitifera provides evidence for extensive differences between species of corals.</title>
        <authorList>
            <person name="Voolstra C.R."/>
            <person name="Li Y."/>
            <person name="Liew Y.J."/>
            <person name="Baumgarten S."/>
            <person name="Zoccola D."/>
            <person name="Flot J.-F."/>
            <person name="Tambutte S."/>
            <person name="Allemand D."/>
            <person name="Aranda M."/>
        </authorList>
    </citation>
    <scope>NUCLEOTIDE SEQUENCE [LARGE SCALE GENOMIC DNA]</scope>
</reference>
<dbReference type="PANTHER" id="PTHR34239:SF2">
    <property type="entry name" value="TRANSPOSABLE ELEMENT P TRANSPOSASE_THAP9 CONSERVED DOMAIN-CONTAINING PROTEIN"/>
    <property type="match status" value="1"/>
</dbReference>
<feature type="compositionally biased region" description="Basic and acidic residues" evidence="1">
    <location>
        <begin position="94"/>
        <end position="111"/>
    </location>
</feature>
<name>A0A2B4QB13_STYPI</name>
<evidence type="ECO:0000313" key="3">
    <source>
        <dbReference type="Proteomes" id="UP000225706"/>
    </source>
</evidence>
<evidence type="ECO:0000313" key="2">
    <source>
        <dbReference type="EMBL" id="PFX02551.1"/>
    </source>
</evidence>
<feature type="non-terminal residue" evidence="2">
    <location>
        <position position="233"/>
    </location>
</feature>
<dbReference type="AlphaFoldDB" id="A0A2B4QB13"/>
<organism evidence="2 3">
    <name type="scientific">Stylophora pistillata</name>
    <name type="common">Smooth cauliflower coral</name>
    <dbReference type="NCBI Taxonomy" id="50429"/>
    <lineage>
        <taxon>Eukaryota</taxon>
        <taxon>Metazoa</taxon>
        <taxon>Cnidaria</taxon>
        <taxon>Anthozoa</taxon>
        <taxon>Hexacorallia</taxon>
        <taxon>Scleractinia</taxon>
        <taxon>Astrocoeniina</taxon>
        <taxon>Pocilloporidae</taxon>
        <taxon>Stylophora</taxon>
    </lineage>
</organism>
<sequence>MSAEGESSPNHVVIPTNVSGTAFVVDMNTNHHILNSLNNIDRTMGQMVGLIAKFCKNDRASSQKRSKRPADPSSDTDESESQHKHYPRRSNSKRARENTPSHDDLSLHAQDDFDDEDLKLLTEQSSATGQAQETPVMEAKILQDNGFEDNDATGDKIMQQLADLATKRWGKKLSSEKLKNLLDKYKRPENCEDIKTTKFNPEIWNELNPNKRKVDLQLSNMQQVVRKVTFATL</sequence>
<dbReference type="OrthoDB" id="5987008at2759"/>
<feature type="region of interest" description="Disordered" evidence="1">
    <location>
        <begin position="58"/>
        <end position="111"/>
    </location>
</feature>
<evidence type="ECO:0000256" key="1">
    <source>
        <dbReference type="SAM" id="MobiDB-lite"/>
    </source>
</evidence>
<comment type="caution">
    <text evidence="2">The sequence shown here is derived from an EMBL/GenBank/DDBJ whole genome shotgun (WGS) entry which is preliminary data.</text>
</comment>
<dbReference type="Proteomes" id="UP000225706">
    <property type="component" value="Unassembled WGS sequence"/>
</dbReference>